<dbReference type="SMART" id="SM00212">
    <property type="entry name" value="UBCc"/>
    <property type="match status" value="1"/>
</dbReference>
<name>A0A1L8DTA4_9DIPT</name>
<dbReference type="InterPro" id="IPR050113">
    <property type="entry name" value="Ub_conjugating_enzyme"/>
</dbReference>
<sequence>MTLDTKVQQEYKILAEYKMLMSENVRGIYVIPSHENSLQWFGIIFVRDGVYKEGIFRFTINLPDTFPNDKKAPVVTLKTNIFHPFVCPTTNKLDTRDAFPEWDSSCHIWQLLKYLIFMLEQPDVCLSSPLNDKEEGTCERNQEALEMLKMNRSQFVTKVKECVQESQKNVLEPPELDDKHAIVFEQWQDDVHGAILEKIRNNQEIQQIPPQDKAGGYS</sequence>
<evidence type="ECO:0000259" key="1">
    <source>
        <dbReference type="PROSITE" id="PS50127"/>
    </source>
</evidence>
<dbReference type="InterPro" id="IPR000608">
    <property type="entry name" value="UBC"/>
</dbReference>
<dbReference type="SUPFAM" id="SSF54495">
    <property type="entry name" value="UBC-like"/>
    <property type="match status" value="1"/>
</dbReference>
<dbReference type="EMBL" id="GFDF01004467">
    <property type="protein sequence ID" value="JAV09617.1"/>
    <property type="molecule type" value="Transcribed_RNA"/>
</dbReference>
<accession>A0A1L8DTA4</accession>
<protein>
    <submittedName>
        <fullName evidence="2">Putative ubiquitin conjugating enzyme</fullName>
    </submittedName>
</protein>
<evidence type="ECO:0000313" key="2">
    <source>
        <dbReference type="EMBL" id="JAV09617.1"/>
    </source>
</evidence>
<dbReference type="InterPro" id="IPR016135">
    <property type="entry name" value="UBQ-conjugating_enzyme/RWD"/>
</dbReference>
<organism evidence="2">
    <name type="scientific">Nyssomyia neivai</name>
    <dbReference type="NCBI Taxonomy" id="330878"/>
    <lineage>
        <taxon>Eukaryota</taxon>
        <taxon>Metazoa</taxon>
        <taxon>Ecdysozoa</taxon>
        <taxon>Arthropoda</taxon>
        <taxon>Hexapoda</taxon>
        <taxon>Insecta</taxon>
        <taxon>Pterygota</taxon>
        <taxon>Neoptera</taxon>
        <taxon>Endopterygota</taxon>
        <taxon>Diptera</taxon>
        <taxon>Nematocera</taxon>
        <taxon>Psychodoidea</taxon>
        <taxon>Psychodidae</taxon>
        <taxon>Nyssomyia</taxon>
    </lineage>
</organism>
<dbReference type="AlphaFoldDB" id="A0A1L8DTA4"/>
<reference evidence="2" key="1">
    <citation type="submission" date="2016-12" db="EMBL/GenBank/DDBJ databases">
        <title>An insight into the sialome and mialome of the sand fly, Nyssomyia neivai.</title>
        <authorList>
            <person name="Sebastian V."/>
            <person name="Goulart T.M."/>
            <person name="Oliveira W."/>
            <person name="Calvo E."/>
            <person name="Oliveira L.F."/>
            <person name="Pinto M.C."/>
            <person name="Rosselino A.M."/>
            <person name="Ribeiro J.M."/>
        </authorList>
    </citation>
    <scope>NUCLEOTIDE SEQUENCE</scope>
</reference>
<dbReference type="PANTHER" id="PTHR24067">
    <property type="entry name" value="UBIQUITIN-CONJUGATING ENZYME E2"/>
    <property type="match status" value="1"/>
</dbReference>
<dbReference type="PROSITE" id="PS50127">
    <property type="entry name" value="UBC_2"/>
    <property type="match status" value="1"/>
</dbReference>
<feature type="domain" description="UBC core" evidence="1">
    <location>
        <begin position="8"/>
        <end position="168"/>
    </location>
</feature>
<dbReference type="CDD" id="cd23814">
    <property type="entry name" value="UEV_AKTIP"/>
    <property type="match status" value="1"/>
</dbReference>
<proteinExistence type="predicted"/>
<dbReference type="Pfam" id="PF00179">
    <property type="entry name" value="UQ_con"/>
    <property type="match status" value="1"/>
</dbReference>
<dbReference type="Gene3D" id="3.10.110.10">
    <property type="entry name" value="Ubiquitin Conjugating Enzyme"/>
    <property type="match status" value="1"/>
</dbReference>